<geneLocation type="plasmid" evidence="1">
    <name>Drgb1</name>
</geneLocation>
<gene>
    <name evidence="1" type="ORF">pA_00060</name>
</gene>
<name>A0A0K0MNV3_PECCA</name>
<dbReference type="AlphaFoldDB" id="A0A0K0MNV3"/>
<organism evidence="1">
    <name type="scientific">Pectobacterium carotovorum</name>
    <name type="common">Erwinia carotovora</name>
    <dbReference type="NCBI Taxonomy" id="554"/>
    <lineage>
        <taxon>Bacteria</taxon>
        <taxon>Pseudomonadati</taxon>
        <taxon>Pseudomonadota</taxon>
        <taxon>Gammaproteobacteria</taxon>
        <taxon>Enterobacterales</taxon>
        <taxon>Pectobacteriaceae</taxon>
        <taxon>Pectobacterium</taxon>
    </lineage>
</organism>
<dbReference type="RefSeq" id="WP_181374668.1">
    <property type="nucleotide sequence ID" value="NZ_KP942676.1"/>
</dbReference>
<keyword evidence="1" id="KW-0614">Plasmid</keyword>
<protein>
    <submittedName>
        <fullName evidence="1">Uncharacterized protein</fullName>
    </submittedName>
</protein>
<reference evidence="1" key="2">
    <citation type="submission" date="2015-03" db="EMBL/GenBank/DDBJ databases">
        <authorList>
            <person name="Welte C."/>
            <person name="de Graaf R."/>
            <person name="van den Bosch T.J.M."/>
            <person name="Op den Camp H."/>
            <person name="van Dam N."/>
            <person name="Jetten M."/>
        </authorList>
    </citation>
    <scope>NUCLEOTIDE SEQUENCE</scope>
    <source>
        <plasmid evidence="1">Drgb1</plasmid>
    </source>
</reference>
<accession>A0A0K0MNV3</accession>
<dbReference type="EMBL" id="KP942676">
    <property type="protein sequence ID" value="AKG47500.1"/>
    <property type="molecule type" value="Genomic_DNA"/>
</dbReference>
<sequence>MFNQKIKFEASKALALFDEQMKIRELQFNEFFNAINPGDEITYQDMRCCNNWHKGVYVSRTKCAIVIEIEDGSRVRFAYFEPVSFAIKEKPASPVDVLETRMAMLTMYLFKQIREQGFSEQLEKDFFGFMRKEFESVTAN</sequence>
<evidence type="ECO:0000313" key="1">
    <source>
        <dbReference type="EMBL" id="AKG47500.1"/>
    </source>
</evidence>
<proteinExistence type="predicted"/>
<reference evidence="1" key="1">
    <citation type="journal article" date="2015" name="Environ. Microbiol.">
        <title>Plasmids from the gut microbiome of cabbage root fly larvae encode SaxA that catalyses the conversion of the plant toxin 2-phenylethyl isothiocyanate.</title>
        <authorList>
            <person name="Welte C.U."/>
            <person name="de Graaf R.M."/>
            <person name="van den Bosch T.J."/>
            <person name="Op den Camp H.J."/>
            <person name="van Dam N.M."/>
            <person name="Jetten M.S."/>
        </authorList>
    </citation>
    <scope>NUCLEOTIDE SEQUENCE</scope>
    <source>
        <plasmid evidence="1">Drgb1</plasmid>
    </source>
</reference>